<dbReference type="GO" id="GO:0003824">
    <property type="term" value="F:catalytic activity"/>
    <property type="evidence" value="ECO:0007669"/>
    <property type="project" value="UniProtKB-ARBA"/>
</dbReference>
<dbReference type="SUPFAM" id="SSF55073">
    <property type="entry name" value="Nucleotide cyclase"/>
    <property type="match status" value="1"/>
</dbReference>
<feature type="domain" description="GGDEF" evidence="3">
    <location>
        <begin position="126"/>
        <end position="258"/>
    </location>
</feature>
<dbReference type="CDD" id="cd01948">
    <property type="entry name" value="EAL"/>
    <property type="match status" value="1"/>
</dbReference>
<feature type="transmembrane region" description="Helical" evidence="1">
    <location>
        <begin position="57"/>
        <end position="76"/>
    </location>
</feature>
<dbReference type="EMBL" id="FWXB01000008">
    <property type="protein sequence ID" value="SMC12513.1"/>
    <property type="molecule type" value="Genomic_DNA"/>
</dbReference>
<evidence type="ECO:0000256" key="1">
    <source>
        <dbReference type="SAM" id="Phobius"/>
    </source>
</evidence>
<feature type="transmembrane region" description="Helical" evidence="1">
    <location>
        <begin position="12"/>
        <end position="33"/>
    </location>
</feature>
<feature type="domain" description="EAL" evidence="2">
    <location>
        <begin position="267"/>
        <end position="517"/>
    </location>
</feature>
<dbReference type="SMART" id="SM00052">
    <property type="entry name" value="EAL"/>
    <property type="match status" value="1"/>
</dbReference>
<dbReference type="Pfam" id="PF00990">
    <property type="entry name" value="GGDEF"/>
    <property type="match status" value="1"/>
</dbReference>
<dbReference type="Pfam" id="PF00563">
    <property type="entry name" value="EAL"/>
    <property type="match status" value="1"/>
</dbReference>
<dbReference type="SMART" id="SM00267">
    <property type="entry name" value="GGDEF"/>
    <property type="match status" value="1"/>
</dbReference>
<proteinExistence type="predicted"/>
<dbReference type="OrthoDB" id="9814202at2"/>
<evidence type="ECO:0000259" key="3">
    <source>
        <dbReference type="PROSITE" id="PS50887"/>
    </source>
</evidence>
<keyword evidence="1" id="KW-1133">Transmembrane helix</keyword>
<evidence type="ECO:0000259" key="2">
    <source>
        <dbReference type="PROSITE" id="PS50883"/>
    </source>
</evidence>
<gene>
    <name evidence="4" type="primary">cph2_1</name>
    <name evidence="4" type="ORF">ROA7745_02339</name>
</gene>
<dbReference type="Gene3D" id="3.30.70.270">
    <property type="match status" value="1"/>
</dbReference>
<name>A0A1X7BSC9_9RHOB</name>
<protein>
    <submittedName>
        <fullName evidence="4">Phytochrome-like protein cph2</fullName>
    </submittedName>
</protein>
<evidence type="ECO:0000313" key="4">
    <source>
        <dbReference type="EMBL" id="SMC12513.1"/>
    </source>
</evidence>
<dbReference type="AlphaFoldDB" id="A0A1X7BSC9"/>
<dbReference type="PROSITE" id="PS50883">
    <property type="entry name" value="EAL"/>
    <property type="match status" value="1"/>
</dbReference>
<dbReference type="Proteomes" id="UP000193224">
    <property type="component" value="Unassembled WGS sequence"/>
</dbReference>
<dbReference type="InterPro" id="IPR035919">
    <property type="entry name" value="EAL_sf"/>
</dbReference>
<keyword evidence="5" id="KW-1185">Reference proteome</keyword>
<organism evidence="4 5">
    <name type="scientific">Roseovarius aestuarii</name>
    <dbReference type="NCBI Taxonomy" id="475083"/>
    <lineage>
        <taxon>Bacteria</taxon>
        <taxon>Pseudomonadati</taxon>
        <taxon>Pseudomonadota</taxon>
        <taxon>Alphaproteobacteria</taxon>
        <taxon>Rhodobacterales</taxon>
        <taxon>Roseobacteraceae</taxon>
        <taxon>Roseovarius</taxon>
    </lineage>
</organism>
<dbReference type="InterPro" id="IPR000160">
    <property type="entry name" value="GGDEF_dom"/>
</dbReference>
<dbReference type="InterPro" id="IPR052155">
    <property type="entry name" value="Biofilm_reg_signaling"/>
</dbReference>
<sequence length="539" mass="60797">MVPDSSFSLPRFARASAIPAAFFISAIVTWPILAEMELFERFYEYSRAHEDWDLDEFALLILNLTVALIFSIGFQWRRLKKLTLEREAQRQRAEKNARHDPLTGLMNRRAFSSALEQIADKASNADERGIAMIDLDRFKPVNDLHGHAAGDLTLQTVARRLREEVGPDNVLARLGGDEFAVIFESSADVLKIERVVRRILHTMEDAVEYEDNQIFISCSIGLVKWNTATSCAEALRRADKALYMAKNEGRGRFAWYDAELDRQSHERAEIEAELREAIIKSDIEPWFQPIIEIESNKLIGFEILARWNHKTRGQIPPDVFIAIAEDSGQIGSLGHSILRRACMLATQWDSALSISFNVSPYQFHDPKLVDQIKEILKESEFDARRLTIEITESSVIHDFNVARAKLDALKDLGVAVALDDFGTGYSSLASLRQLPFDRIKIDRSFVTNIAAEPQNQKIVTGIMALANGLELDVTAEGIESSEDLGYLQSLNCSLGQGFLFEKAVPADQVSWFLESKWGDLRVDPIEEGFEPPEHLRDAG</sequence>
<dbReference type="PANTHER" id="PTHR44757">
    <property type="entry name" value="DIGUANYLATE CYCLASE DGCP"/>
    <property type="match status" value="1"/>
</dbReference>
<dbReference type="FunFam" id="3.30.70.270:FF:000001">
    <property type="entry name" value="Diguanylate cyclase domain protein"/>
    <property type="match status" value="1"/>
</dbReference>
<dbReference type="Gene3D" id="3.20.20.450">
    <property type="entry name" value="EAL domain"/>
    <property type="match status" value="1"/>
</dbReference>
<dbReference type="PANTHER" id="PTHR44757:SF2">
    <property type="entry name" value="BIOFILM ARCHITECTURE MAINTENANCE PROTEIN MBAA"/>
    <property type="match status" value="1"/>
</dbReference>
<dbReference type="InterPro" id="IPR001633">
    <property type="entry name" value="EAL_dom"/>
</dbReference>
<evidence type="ECO:0000313" key="5">
    <source>
        <dbReference type="Proteomes" id="UP000193224"/>
    </source>
</evidence>
<keyword evidence="1" id="KW-0472">Membrane</keyword>
<accession>A0A1X7BSC9</accession>
<dbReference type="SUPFAM" id="SSF141868">
    <property type="entry name" value="EAL domain-like"/>
    <property type="match status" value="1"/>
</dbReference>
<reference evidence="4 5" key="1">
    <citation type="submission" date="2017-03" db="EMBL/GenBank/DDBJ databases">
        <authorList>
            <person name="Afonso C.L."/>
            <person name="Miller P.J."/>
            <person name="Scott M.A."/>
            <person name="Spackman E."/>
            <person name="Goraichik I."/>
            <person name="Dimitrov K.M."/>
            <person name="Suarez D.L."/>
            <person name="Swayne D.E."/>
        </authorList>
    </citation>
    <scope>NUCLEOTIDE SEQUENCE [LARGE SCALE GENOMIC DNA]</scope>
    <source>
        <strain evidence="4 5">CECT 7745</strain>
    </source>
</reference>
<dbReference type="NCBIfam" id="TIGR00254">
    <property type="entry name" value="GGDEF"/>
    <property type="match status" value="1"/>
</dbReference>
<dbReference type="InterPro" id="IPR043128">
    <property type="entry name" value="Rev_trsase/Diguanyl_cyclase"/>
</dbReference>
<dbReference type="CDD" id="cd01949">
    <property type="entry name" value="GGDEF"/>
    <property type="match status" value="1"/>
</dbReference>
<dbReference type="PROSITE" id="PS50887">
    <property type="entry name" value="GGDEF"/>
    <property type="match status" value="1"/>
</dbReference>
<dbReference type="InterPro" id="IPR029787">
    <property type="entry name" value="Nucleotide_cyclase"/>
</dbReference>
<keyword evidence="1" id="KW-0812">Transmembrane</keyword>